<organism evidence="1 2">
    <name type="scientific">Thauera aromatica K172</name>
    <dbReference type="NCBI Taxonomy" id="44139"/>
    <lineage>
        <taxon>Bacteria</taxon>
        <taxon>Pseudomonadati</taxon>
        <taxon>Pseudomonadota</taxon>
        <taxon>Betaproteobacteria</taxon>
        <taxon>Rhodocyclales</taxon>
        <taxon>Zoogloeaceae</taxon>
        <taxon>Thauera</taxon>
    </lineage>
</organism>
<gene>
    <name evidence="1" type="ORF">Tharo_0940</name>
</gene>
<accession>A0A2R4BKU0</accession>
<keyword evidence="2" id="KW-1185">Reference proteome</keyword>
<name>A0A2R4BKU0_THAAR</name>
<protein>
    <recommendedName>
        <fullName evidence="3">SGNH/GDSL hydrolase family protein</fullName>
    </recommendedName>
</protein>
<dbReference type="OrthoDB" id="9155736at2"/>
<dbReference type="EMBL" id="CP028339">
    <property type="protein sequence ID" value="AVR87882.1"/>
    <property type="molecule type" value="Genomic_DNA"/>
</dbReference>
<proteinExistence type="predicted"/>
<evidence type="ECO:0008006" key="3">
    <source>
        <dbReference type="Google" id="ProtNLM"/>
    </source>
</evidence>
<dbReference type="Proteomes" id="UP000241885">
    <property type="component" value="Chromosome"/>
</dbReference>
<evidence type="ECO:0000313" key="1">
    <source>
        <dbReference type="EMBL" id="AVR87882.1"/>
    </source>
</evidence>
<dbReference type="AlphaFoldDB" id="A0A2R4BKU0"/>
<sequence length="334" mass="37627">MKRSCLRFVTGTIVALGVLGGGWLLSVAGLAGRPHMHNQWVEQAYAKKQAAAARTQGPRILLVAGSSAMFGVDSKSLGERLGRPVINLAVNAGVLAPFIIDHAVRVLRPGDWVVLPLEYPLYHDEATINRQFIDFQASHPLPVGEIGFVRWLKTMWLLPLDRVVEGYRGLPAGFRVTGLYGPQNLDERGDQRNSERVLRTDAMREAVTRSPPERYGAQARTSNASWSRWRRFARQVEADGGCALFVPPAMLARPTYRSDPQERDYYRRLPELARTHGLHYSGDPFNFMYEEDAFFDTNFHLTSEMRSVHTHRLADVLLPMIERHCRAPGAVARR</sequence>
<dbReference type="RefSeq" id="WP_107220205.1">
    <property type="nucleotide sequence ID" value="NZ_CP028339.1"/>
</dbReference>
<reference evidence="1 2" key="1">
    <citation type="submission" date="2018-03" db="EMBL/GenBank/DDBJ databases">
        <title>Complete genome sequence of Thauera aromatica, a model organism for studying aromatic compound degradation under denitrifying conditions.</title>
        <authorList>
            <person name="Lo H.-Y."/>
            <person name="Goris T."/>
            <person name="Boll M."/>
            <person name="Mueller J.A."/>
        </authorList>
    </citation>
    <scope>NUCLEOTIDE SEQUENCE [LARGE SCALE GENOMIC DNA]</scope>
    <source>
        <strain evidence="1 2">K172</strain>
    </source>
</reference>
<dbReference type="KEGG" id="tak:Tharo_0940"/>
<evidence type="ECO:0000313" key="2">
    <source>
        <dbReference type="Proteomes" id="UP000241885"/>
    </source>
</evidence>